<organism evidence="2 3">
    <name type="scientific">Drosophila guanche</name>
    <name type="common">Fruit fly</name>
    <dbReference type="NCBI Taxonomy" id="7266"/>
    <lineage>
        <taxon>Eukaryota</taxon>
        <taxon>Metazoa</taxon>
        <taxon>Ecdysozoa</taxon>
        <taxon>Arthropoda</taxon>
        <taxon>Hexapoda</taxon>
        <taxon>Insecta</taxon>
        <taxon>Pterygota</taxon>
        <taxon>Neoptera</taxon>
        <taxon>Endopterygota</taxon>
        <taxon>Diptera</taxon>
        <taxon>Brachycera</taxon>
        <taxon>Muscomorpha</taxon>
        <taxon>Ephydroidea</taxon>
        <taxon>Drosophilidae</taxon>
        <taxon>Drosophila</taxon>
        <taxon>Sophophora</taxon>
    </lineage>
</organism>
<keyword evidence="1" id="KW-0812">Transmembrane</keyword>
<keyword evidence="1" id="KW-1133">Transmembrane helix</keyword>
<evidence type="ECO:0000313" key="3">
    <source>
        <dbReference type="Proteomes" id="UP000268350"/>
    </source>
</evidence>
<reference evidence="3" key="1">
    <citation type="submission" date="2018-01" db="EMBL/GenBank/DDBJ databases">
        <authorList>
            <person name="Alioto T."/>
            <person name="Alioto T."/>
        </authorList>
    </citation>
    <scope>NUCLEOTIDE SEQUENCE [LARGE SCALE GENOMIC DNA]</scope>
</reference>
<dbReference type="EMBL" id="OUUW01000010">
    <property type="protein sequence ID" value="SPP86028.1"/>
    <property type="molecule type" value="Genomic_DNA"/>
</dbReference>
<accession>A0A3B0KQ84</accession>
<sequence>MFSFYWRRIFLGKIIIFIALLVLGLYLLFLKLIELPIVQRTFWDRNLFERPRFRLQQNGDYWIVHDYIVAESSELHGNQSVTLTSHGRYDDLKDLEWLMLRWRAPISLAVFVGADDFESTLYSFQHLKYCSIYASSFIKWVSVQLVLDNNHLPDEVRQMETTRTWGFKCLSQAEMDAKYMPSIDSNDKCEYPINLLKNVARQNARTHFIFPLELNLLPTRNFAKSFLEFAQAAQLPNPFRSVFCVPIFPYNSHIRPPIYPPKWKSDLFSYVQPYLNGTEALPAIEYYKLEGLKSWLYASVNEGKISVFQVGNSPENCAAYVSTNFYEPMYDQRDLYSPYTTDSARLQVLVGLEFDFVLLDGSFLLHRLSFNNSTMFRSKHEYVKPNQNHIQEMIMLNDLILKGVEA</sequence>
<dbReference type="OMA" id="FYWRRIF"/>
<dbReference type="STRING" id="7266.A0A3B0KQ84"/>
<keyword evidence="3" id="KW-1185">Reference proteome</keyword>
<dbReference type="OrthoDB" id="9974378at2759"/>
<name>A0A3B0KQ84_DROGU</name>
<dbReference type="Proteomes" id="UP000268350">
    <property type="component" value="Unassembled WGS sequence"/>
</dbReference>
<dbReference type="PANTHER" id="PTHR47412">
    <property type="entry name" value="FI01434P-RELATED"/>
    <property type="match status" value="1"/>
</dbReference>
<dbReference type="AlphaFoldDB" id="A0A3B0KQ84"/>
<proteinExistence type="predicted"/>
<dbReference type="PANTHER" id="PTHR47412:SF1">
    <property type="entry name" value="FI01434P-RELATED"/>
    <property type="match status" value="1"/>
</dbReference>
<evidence type="ECO:0000313" key="2">
    <source>
        <dbReference type="EMBL" id="SPP86028.1"/>
    </source>
</evidence>
<evidence type="ECO:0000256" key="1">
    <source>
        <dbReference type="SAM" id="Phobius"/>
    </source>
</evidence>
<dbReference type="Pfam" id="PF13896">
    <property type="entry name" value="Glyco_transf_49"/>
    <property type="match status" value="1"/>
</dbReference>
<feature type="transmembrane region" description="Helical" evidence="1">
    <location>
        <begin position="9"/>
        <end position="29"/>
    </location>
</feature>
<evidence type="ECO:0008006" key="4">
    <source>
        <dbReference type="Google" id="ProtNLM"/>
    </source>
</evidence>
<gene>
    <name evidence="2" type="ORF">DGUA_6G004641</name>
</gene>
<keyword evidence="1" id="KW-0472">Membrane</keyword>
<protein>
    <recommendedName>
        <fullName evidence="4">Beta-1,4-glucuronyltransferase 1</fullName>
    </recommendedName>
</protein>